<dbReference type="SMART" id="SM00143">
    <property type="entry name" value="PI3K_p85B"/>
    <property type="match status" value="1"/>
</dbReference>
<gene>
    <name evidence="6" type="ORF">TASK_LOCUS9878</name>
</gene>
<evidence type="ECO:0000259" key="4">
    <source>
        <dbReference type="PROSITE" id="PS51546"/>
    </source>
</evidence>
<comment type="similarity">
    <text evidence="1">Belongs to the PI3/PI4-kinase family.</text>
</comment>
<dbReference type="Pfam" id="PF00794">
    <property type="entry name" value="PI3K_rbd"/>
    <property type="match status" value="1"/>
</dbReference>
<evidence type="ECO:0000259" key="5">
    <source>
        <dbReference type="PROSITE" id="PS51547"/>
    </source>
</evidence>
<dbReference type="Pfam" id="PF02192">
    <property type="entry name" value="PI3K_p85B"/>
    <property type="match status" value="1"/>
</dbReference>
<evidence type="ECO:0000313" key="8">
    <source>
        <dbReference type="WBParaSite" id="TASK_0000987701-mRNA-1"/>
    </source>
</evidence>
<dbReference type="SUPFAM" id="SSF49562">
    <property type="entry name" value="C2 domain (Calcium/lipid-binding domain, CaLB)"/>
    <property type="match status" value="1"/>
</dbReference>
<accession>A0A0R3WG84</accession>
<evidence type="ECO:0000256" key="1">
    <source>
        <dbReference type="PROSITE-ProRule" id="PRU00880"/>
    </source>
</evidence>
<evidence type="ECO:0000313" key="6">
    <source>
        <dbReference type="EMBL" id="VDK46306.1"/>
    </source>
</evidence>
<evidence type="ECO:0000259" key="3">
    <source>
        <dbReference type="PROSITE" id="PS51544"/>
    </source>
</evidence>
<evidence type="ECO:0000256" key="2">
    <source>
        <dbReference type="SAM" id="MobiDB-lite"/>
    </source>
</evidence>
<reference evidence="8" key="1">
    <citation type="submission" date="2017-02" db="UniProtKB">
        <authorList>
            <consortium name="WormBaseParasite"/>
        </authorList>
    </citation>
    <scope>IDENTIFICATION</scope>
</reference>
<feature type="compositionally biased region" description="Low complexity" evidence="2">
    <location>
        <begin position="410"/>
        <end position="424"/>
    </location>
</feature>
<feature type="domain" description="C2 PI3K-type" evidence="5">
    <location>
        <begin position="435"/>
        <end position="594"/>
    </location>
</feature>
<dbReference type="InterPro" id="IPR002420">
    <property type="entry name" value="PI3K-type_C2_dom"/>
</dbReference>
<feature type="domain" description="PI3K-ABD" evidence="3">
    <location>
        <begin position="15"/>
        <end position="105"/>
    </location>
</feature>
<dbReference type="EMBL" id="UYRS01019639">
    <property type="protein sequence ID" value="VDK46306.1"/>
    <property type="molecule type" value="Genomic_DNA"/>
</dbReference>
<keyword evidence="7" id="KW-1185">Reference proteome</keyword>
<sequence>MPPTTLESLDHMFQHCSSMEHDFLMPNGIVLTLKPDPDMSLADLKAHLWGLASTEPLHECLGPPNDYIFQGISSPKAEEEEFYDEQCKFAGLQLLLPLMRLEKVADDTEIIEQKQNAIIAKFNPLFYALVRISTISQAHLKAAEEGNPELAWARQCLLEISEANTRRLEASGPVAMAHYLTGAALQPKLNAALQRRLQRLPCLTISAVCVDCYVPPKEHLLKLNLPKSITVAATIKEIIDEQRRLVQGDISCHDVDPASQYLLKVCCSQEYLFEQETALVHYAYVQECLQRDDIPRLTPVLLKDVLECLDLPVPEEMNCDDCTPAYPSLTVNTSVTAPPLPSIIDLFGMKEADEGDETTGASVDLWDIRDYFSLTVRAAQKLTTATQNPSTEQLDTGSFFTGSSSFTDLTTDVTASPGGSESSSSGGGGGGGGVSTSTTPVSASSASSLDASLGSVMNNYMVRVGLAHGGQLLAKYQNTRGAAVVMGSNSALQWNQSLNFRLTYSNLPLATRVCVVLLQVKRRPGRIMEFPVGWANINLFDERGYLVTGRRSLPLWRSSFTSPDAETTHQLNLAGTVAENPDPEFTLVLDFCNPSNQAARIRFPISRFITTVRGASPTSPIATIVPSLQSSDSDLRVLRDLIHRDPFYELSEQDKALLW</sequence>
<dbReference type="WBParaSite" id="TASK_0000987701-mRNA-1">
    <property type="protein sequence ID" value="TASK_0000987701-mRNA-1"/>
    <property type="gene ID" value="TASK_0000987701"/>
</dbReference>
<dbReference type="InterPro" id="IPR000341">
    <property type="entry name" value="PI3K_Ras-bd_dom"/>
</dbReference>
<feature type="region of interest" description="Disordered" evidence="2">
    <location>
        <begin position="410"/>
        <end position="441"/>
    </location>
</feature>
<reference evidence="6 7" key="2">
    <citation type="submission" date="2018-11" db="EMBL/GenBank/DDBJ databases">
        <authorList>
            <consortium name="Pathogen Informatics"/>
        </authorList>
    </citation>
    <scope>NUCLEOTIDE SEQUENCE [LARGE SCALE GENOMIC DNA]</scope>
</reference>
<dbReference type="PROSITE" id="PS51547">
    <property type="entry name" value="C2_PI3K"/>
    <property type="match status" value="1"/>
</dbReference>
<dbReference type="PROSITE" id="PS51546">
    <property type="entry name" value="PI3K_RBD"/>
    <property type="match status" value="1"/>
</dbReference>
<dbReference type="PROSITE" id="PS51544">
    <property type="entry name" value="PI3K_ABD"/>
    <property type="match status" value="1"/>
</dbReference>
<organism evidence="8">
    <name type="scientific">Taenia asiatica</name>
    <name type="common">Asian tapeworm</name>
    <dbReference type="NCBI Taxonomy" id="60517"/>
    <lineage>
        <taxon>Eukaryota</taxon>
        <taxon>Metazoa</taxon>
        <taxon>Spiralia</taxon>
        <taxon>Lophotrochozoa</taxon>
        <taxon>Platyhelminthes</taxon>
        <taxon>Cestoda</taxon>
        <taxon>Eucestoda</taxon>
        <taxon>Cyclophyllidea</taxon>
        <taxon>Taeniidae</taxon>
        <taxon>Taenia</taxon>
    </lineage>
</organism>
<dbReference type="Gene3D" id="2.60.40.150">
    <property type="entry name" value="C2 domain"/>
    <property type="match status" value="1"/>
</dbReference>
<dbReference type="InterPro" id="IPR003113">
    <property type="entry name" value="PI3K_ABD"/>
</dbReference>
<dbReference type="STRING" id="60517.A0A0R3WG84"/>
<dbReference type="InterPro" id="IPR035892">
    <property type="entry name" value="C2_domain_sf"/>
</dbReference>
<proteinExistence type="inferred from homology"/>
<feature type="domain" description="PI3K-RBD" evidence="4">
    <location>
        <begin position="205"/>
        <end position="301"/>
    </location>
</feature>
<evidence type="ECO:0000313" key="7">
    <source>
        <dbReference type="Proteomes" id="UP000282613"/>
    </source>
</evidence>
<protein>
    <submittedName>
        <fullName evidence="8">Phosphatidylinositol-4,5-bisphosphate 3-kinase</fullName>
    </submittedName>
</protein>
<name>A0A0R3WG84_TAEAS</name>
<dbReference type="InterPro" id="IPR029071">
    <property type="entry name" value="Ubiquitin-like_domsf"/>
</dbReference>
<dbReference type="Proteomes" id="UP000282613">
    <property type="component" value="Unassembled WGS sequence"/>
</dbReference>
<feature type="compositionally biased region" description="Gly residues" evidence="2">
    <location>
        <begin position="425"/>
        <end position="434"/>
    </location>
</feature>
<dbReference type="OrthoDB" id="67688at2759"/>
<dbReference type="AlphaFoldDB" id="A0A0R3WG84"/>
<dbReference type="Gene3D" id="3.10.20.770">
    <property type="match status" value="1"/>
</dbReference>
<dbReference type="SUPFAM" id="SSF54236">
    <property type="entry name" value="Ubiquitin-like"/>
    <property type="match status" value="1"/>
</dbReference>
<dbReference type="Pfam" id="PF00792">
    <property type="entry name" value="PI3K_C2"/>
    <property type="match status" value="1"/>
</dbReference>